<organism evidence="10 11">
    <name type="scientific">Euzebya pacifica</name>
    <dbReference type="NCBI Taxonomy" id="1608957"/>
    <lineage>
        <taxon>Bacteria</taxon>
        <taxon>Bacillati</taxon>
        <taxon>Actinomycetota</taxon>
        <taxon>Nitriliruptoria</taxon>
        <taxon>Euzebyales</taxon>
    </lineage>
</organism>
<dbReference type="SUPFAM" id="SSF63380">
    <property type="entry name" value="Riboflavin synthase domain-like"/>
    <property type="match status" value="1"/>
</dbReference>
<evidence type="ECO:0000256" key="1">
    <source>
        <dbReference type="ARBA" id="ARBA00001974"/>
    </source>
</evidence>
<dbReference type="RefSeq" id="WP_164710040.1">
    <property type="nucleotide sequence ID" value="NZ_CP031165.1"/>
</dbReference>
<dbReference type="PROSITE" id="PS51384">
    <property type="entry name" value="FAD_FR"/>
    <property type="match status" value="1"/>
</dbReference>
<evidence type="ECO:0000256" key="3">
    <source>
        <dbReference type="ARBA" id="ARBA00022714"/>
    </source>
</evidence>
<keyword evidence="8" id="KW-0411">Iron-sulfur</keyword>
<proteinExistence type="predicted"/>
<evidence type="ECO:0000256" key="4">
    <source>
        <dbReference type="ARBA" id="ARBA00022723"/>
    </source>
</evidence>
<keyword evidence="4" id="KW-0479">Metal-binding</keyword>
<reference evidence="10 11" key="1">
    <citation type="submission" date="2018-09" db="EMBL/GenBank/DDBJ databases">
        <title>Complete genome sequence of Euzebya sp. DY32-46 isolated from seawater of Pacific Ocean.</title>
        <authorList>
            <person name="Xu L."/>
            <person name="Wu Y.-H."/>
            <person name="Xu X.-W."/>
        </authorList>
    </citation>
    <scope>NUCLEOTIDE SEQUENCE [LARGE SCALE GENOMIC DNA]</scope>
    <source>
        <strain evidence="10 11">DY32-46</strain>
    </source>
</reference>
<evidence type="ECO:0000313" key="10">
    <source>
        <dbReference type="EMBL" id="AXV06100.1"/>
    </source>
</evidence>
<keyword evidence="5" id="KW-0274">FAD</keyword>
<dbReference type="GO" id="GO:0016491">
    <property type="term" value="F:oxidoreductase activity"/>
    <property type="evidence" value="ECO:0007669"/>
    <property type="project" value="UniProtKB-KW"/>
</dbReference>
<name>A0A346XV53_9ACTN</name>
<evidence type="ECO:0000313" key="11">
    <source>
        <dbReference type="Proteomes" id="UP000264006"/>
    </source>
</evidence>
<sequence length="373" mass="39552">MTTLLPRASRALPSARRLQRLVLNGLTYPHGVDGYRDAYRPAASAGRIHATVEAIVPQTPRAHTLLLRPETPIAFAPGQHLLVTCQVDGARQTRCYSLCDTPRRDDGRLEITVAHIPDGLVSSHLAGGGRAGVRVGDAVGISAPQGSDFVLPLPRPERLLLIGGGSGITPLRSMWRTMRAEGLGDRVTVLYYARTTTDALFLDELTDLPDAHVVLTREDGQDTGADGAPTGRFDPAHLTAIGIDPTTTDAFACGPPGLVDAVRAAWADAPDRLRTESFAPPVAPVGDDMPEGMLTFARTGRSAHNDGATLLEQAEASGLTPESGCRMGICHSCTTTKHAGAVRDIRTGEIDEREGCEVQLCISLPVGNVSLDL</sequence>
<evidence type="ECO:0000256" key="2">
    <source>
        <dbReference type="ARBA" id="ARBA00022630"/>
    </source>
</evidence>
<dbReference type="AlphaFoldDB" id="A0A346XV53"/>
<dbReference type="GO" id="GO:0046872">
    <property type="term" value="F:metal ion binding"/>
    <property type="evidence" value="ECO:0007669"/>
    <property type="project" value="UniProtKB-KW"/>
</dbReference>
<dbReference type="PRINTS" id="PR00410">
    <property type="entry name" value="PHEHYDRXLASE"/>
</dbReference>
<dbReference type="InterPro" id="IPR039261">
    <property type="entry name" value="FNR_nucleotide-bd"/>
</dbReference>
<evidence type="ECO:0000256" key="7">
    <source>
        <dbReference type="ARBA" id="ARBA00023004"/>
    </source>
</evidence>
<keyword evidence="6" id="KW-0560">Oxidoreductase</keyword>
<evidence type="ECO:0000256" key="6">
    <source>
        <dbReference type="ARBA" id="ARBA00023002"/>
    </source>
</evidence>
<dbReference type="CDD" id="cd00207">
    <property type="entry name" value="fer2"/>
    <property type="match status" value="1"/>
</dbReference>
<dbReference type="Pfam" id="PF00970">
    <property type="entry name" value="FAD_binding_6"/>
    <property type="match status" value="1"/>
</dbReference>
<keyword evidence="2" id="KW-0285">Flavoprotein</keyword>
<dbReference type="Pfam" id="PF00175">
    <property type="entry name" value="NAD_binding_1"/>
    <property type="match status" value="1"/>
</dbReference>
<dbReference type="InterPro" id="IPR050415">
    <property type="entry name" value="MRET"/>
</dbReference>
<dbReference type="Pfam" id="PF00111">
    <property type="entry name" value="Fer2"/>
    <property type="match status" value="1"/>
</dbReference>
<dbReference type="EMBL" id="CP031165">
    <property type="protein sequence ID" value="AXV06100.1"/>
    <property type="molecule type" value="Genomic_DNA"/>
</dbReference>
<dbReference type="Proteomes" id="UP000264006">
    <property type="component" value="Chromosome"/>
</dbReference>
<feature type="domain" description="FAD-binding FR-type" evidence="9">
    <location>
        <begin position="45"/>
        <end position="152"/>
    </location>
</feature>
<dbReference type="PANTHER" id="PTHR47354">
    <property type="entry name" value="NADH OXIDOREDUCTASE HCR"/>
    <property type="match status" value="1"/>
</dbReference>
<dbReference type="KEGG" id="euz:DVS28_a1401"/>
<dbReference type="InterPro" id="IPR012675">
    <property type="entry name" value="Beta-grasp_dom_sf"/>
</dbReference>
<accession>A0A346XV53</accession>
<dbReference type="SUPFAM" id="SSF54292">
    <property type="entry name" value="2Fe-2S ferredoxin-like"/>
    <property type="match status" value="1"/>
</dbReference>
<dbReference type="PANTHER" id="PTHR47354:SF6">
    <property type="entry name" value="NADH OXIDOREDUCTASE HCR"/>
    <property type="match status" value="1"/>
</dbReference>
<dbReference type="InterPro" id="IPR001709">
    <property type="entry name" value="Flavoprot_Pyr_Nucl_cyt_Rdtase"/>
</dbReference>
<dbReference type="InterPro" id="IPR001041">
    <property type="entry name" value="2Fe-2S_ferredoxin-type"/>
</dbReference>
<evidence type="ECO:0000256" key="5">
    <source>
        <dbReference type="ARBA" id="ARBA00022827"/>
    </source>
</evidence>
<dbReference type="Gene3D" id="2.40.30.10">
    <property type="entry name" value="Translation factors"/>
    <property type="match status" value="1"/>
</dbReference>
<dbReference type="GO" id="GO:0051537">
    <property type="term" value="F:2 iron, 2 sulfur cluster binding"/>
    <property type="evidence" value="ECO:0007669"/>
    <property type="project" value="UniProtKB-KW"/>
</dbReference>
<dbReference type="InterPro" id="IPR008333">
    <property type="entry name" value="Cbr1-like_FAD-bd_dom"/>
</dbReference>
<dbReference type="InterPro" id="IPR036010">
    <property type="entry name" value="2Fe-2S_ferredoxin-like_sf"/>
</dbReference>
<dbReference type="InterPro" id="IPR017927">
    <property type="entry name" value="FAD-bd_FR_type"/>
</dbReference>
<keyword evidence="11" id="KW-1185">Reference proteome</keyword>
<dbReference type="Gene3D" id="3.40.50.80">
    <property type="entry name" value="Nucleotide-binding domain of ferredoxin-NADP reductase (FNR) module"/>
    <property type="match status" value="1"/>
</dbReference>
<dbReference type="SUPFAM" id="SSF52343">
    <property type="entry name" value="Ferredoxin reductase-like, C-terminal NADP-linked domain"/>
    <property type="match status" value="1"/>
</dbReference>
<dbReference type="InterPro" id="IPR017938">
    <property type="entry name" value="Riboflavin_synthase-like_b-brl"/>
</dbReference>
<keyword evidence="7" id="KW-0408">Iron</keyword>
<dbReference type="Gene3D" id="3.10.20.30">
    <property type="match status" value="1"/>
</dbReference>
<comment type="cofactor">
    <cofactor evidence="1">
        <name>FAD</name>
        <dbReference type="ChEBI" id="CHEBI:57692"/>
    </cofactor>
</comment>
<evidence type="ECO:0000259" key="9">
    <source>
        <dbReference type="PROSITE" id="PS51384"/>
    </source>
</evidence>
<evidence type="ECO:0000256" key="8">
    <source>
        <dbReference type="ARBA" id="ARBA00023014"/>
    </source>
</evidence>
<protein>
    <submittedName>
        <fullName evidence="10">Flavodoxin reductases (Ferredoxin-NADPH reductases) family 1</fullName>
    </submittedName>
</protein>
<gene>
    <name evidence="10" type="ORF">DVS28_a1401</name>
</gene>
<dbReference type="InterPro" id="IPR001433">
    <property type="entry name" value="OxRdtase_FAD/NAD-bd"/>
</dbReference>
<dbReference type="PRINTS" id="PR00371">
    <property type="entry name" value="FPNCR"/>
</dbReference>
<keyword evidence="3" id="KW-0001">2Fe-2S</keyword>